<keyword evidence="5" id="KW-1185">Reference proteome</keyword>
<dbReference type="RefSeq" id="WP_359344216.1">
    <property type="nucleotide sequence ID" value="NZ_JBEYXV010000001.1"/>
</dbReference>
<dbReference type="Gene3D" id="3.30.750.24">
    <property type="entry name" value="STAS domain"/>
    <property type="match status" value="1"/>
</dbReference>
<dbReference type="PROSITE" id="PS50801">
    <property type="entry name" value="STAS"/>
    <property type="match status" value="1"/>
</dbReference>
<evidence type="ECO:0000259" key="3">
    <source>
        <dbReference type="PROSITE" id="PS50801"/>
    </source>
</evidence>
<gene>
    <name evidence="4" type="ORF">ABZ921_03495</name>
</gene>
<dbReference type="EMBL" id="JBEYXV010000001">
    <property type="protein sequence ID" value="MEU6819668.1"/>
    <property type="molecule type" value="Genomic_DNA"/>
</dbReference>
<evidence type="ECO:0000256" key="1">
    <source>
        <dbReference type="ARBA" id="ARBA00009013"/>
    </source>
</evidence>
<evidence type="ECO:0000313" key="4">
    <source>
        <dbReference type="EMBL" id="MEU6819668.1"/>
    </source>
</evidence>
<protein>
    <recommendedName>
        <fullName evidence="2">Anti-sigma factor antagonist</fullName>
    </recommendedName>
</protein>
<dbReference type="NCBIfam" id="TIGR00377">
    <property type="entry name" value="ant_ant_sig"/>
    <property type="match status" value="1"/>
</dbReference>
<dbReference type="InterPro" id="IPR002645">
    <property type="entry name" value="STAS_dom"/>
</dbReference>
<comment type="similarity">
    <text evidence="1 2">Belongs to the anti-sigma-factor antagonist family.</text>
</comment>
<dbReference type="PANTHER" id="PTHR33495:SF2">
    <property type="entry name" value="ANTI-SIGMA FACTOR ANTAGONIST TM_1081-RELATED"/>
    <property type="match status" value="1"/>
</dbReference>
<reference evidence="4 5" key="1">
    <citation type="submission" date="2024-06" db="EMBL/GenBank/DDBJ databases">
        <title>The Natural Products Discovery Center: Release of the First 8490 Sequenced Strains for Exploring Actinobacteria Biosynthetic Diversity.</title>
        <authorList>
            <person name="Kalkreuter E."/>
            <person name="Kautsar S.A."/>
            <person name="Yang D."/>
            <person name="Bader C.D."/>
            <person name="Teijaro C.N."/>
            <person name="Fluegel L."/>
            <person name="Davis C.M."/>
            <person name="Simpson J.R."/>
            <person name="Lauterbach L."/>
            <person name="Steele A.D."/>
            <person name="Gui C."/>
            <person name="Meng S."/>
            <person name="Li G."/>
            <person name="Viehrig K."/>
            <person name="Ye F."/>
            <person name="Su P."/>
            <person name="Kiefer A.F."/>
            <person name="Nichols A."/>
            <person name="Cepeda A.J."/>
            <person name="Yan W."/>
            <person name="Fan B."/>
            <person name="Jiang Y."/>
            <person name="Adhikari A."/>
            <person name="Zheng C.-J."/>
            <person name="Schuster L."/>
            <person name="Cowan T.M."/>
            <person name="Smanski M.J."/>
            <person name="Chevrette M.G."/>
            <person name="De Carvalho L.P.S."/>
            <person name="Shen B."/>
        </authorList>
    </citation>
    <scope>NUCLEOTIDE SEQUENCE [LARGE SCALE GENOMIC DNA]</scope>
    <source>
        <strain evidence="4 5">NPDC046838</strain>
    </source>
</reference>
<dbReference type="Pfam" id="PF01740">
    <property type="entry name" value="STAS"/>
    <property type="match status" value="1"/>
</dbReference>
<dbReference type="Proteomes" id="UP001551176">
    <property type="component" value="Unassembled WGS sequence"/>
</dbReference>
<comment type="caution">
    <text evidence="4">The sequence shown here is derived from an EMBL/GenBank/DDBJ whole genome shotgun (WGS) entry which is preliminary data.</text>
</comment>
<dbReference type="InterPro" id="IPR036513">
    <property type="entry name" value="STAS_dom_sf"/>
</dbReference>
<dbReference type="SUPFAM" id="SSF52091">
    <property type="entry name" value="SpoIIaa-like"/>
    <property type="match status" value="1"/>
</dbReference>
<dbReference type="CDD" id="cd07043">
    <property type="entry name" value="STAS_anti-anti-sigma_factors"/>
    <property type="match status" value="1"/>
</dbReference>
<evidence type="ECO:0000256" key="2">
    <source>
        <dbReference type="RuleBase" id="RU003749"/>
    </source>
</evidence>
<dbReference type="InterPro" id="IPR003658">
    <property type="entry name" value="Anti-sigma_ant"/>
</dbReference>
<feature type="domain" description="STAS" evidence="3">
    <location>
        <begin position="16"/>
        <end position="125"/>
    </location>
</feature>
<evidence type="ECO:0000313" key="5">
    <source>
        <dbReference type="Proteomes" id="UP001551176"/>
    </source>
</evidence>
<sequence length="131" mass="14326">MRQDELKAYAREESDQPPRVYGLDDAIVIELHGEVDLVAYQRSVSLVDAVTAGPEPVVIIDLSQITFIDCSGLSLLMRAHRRVTTRGGRLCIVCTHPLTLRMLRVTQLTAALSPAPTLSAALLDPTDEETS</sequence>
<organism evidence="4 5">
    <name type="scientific">Streptomyces atriruber</name>
    <dbReference type="NCBI Taxonomy" id="545121"/>
    <lineage>
        <taxon>Bacteria</taxon>
        <taxon>Bacillati</taxon>
        <taxon>Actinomycetota</taxon>
        <taxon>Actinomycetes</taxon>
        <taxon>Kitasatosporales</taxon>
        <taxon>Streptomycetaceae</taxon>
        <taxon>Streptomyces</taxon>
    </lineage>
</organism>
<proteinExistence type="inferred from homology"/>
<dbReference type="PANTHER" id="PTHR33495">
    <property type="entry name" value="ANTI-SIGMA FACTOR ANTAGONIST TM_1081-RELATED-RELATED"/>
    <property type="match status" value="1"/>
</dbReference>
<accession>A0ABV3BF93</accession>
<name>A0ABV3BF93_9ACTN</name>